<dbReference type="STRING" id="1048340.SAMN05444487_102147"/>
<dbReference type="InterPro" id="IPR011009">
    <property type="entry name" value="Kinase-like_dom_sf"/>
</dbReference>
<dbReference type="InterPro" id="IPR008266">
    <property type="entry name" value="Tyr_kinase_AS"/>
</dbReference>
<dbReference type="PANTHER" id="PTHR39179:SF3">
    <property type="entry name" value="COTS-RELATED PROTEIN"/>
    <property type="match status" value="1"/>
</dbReference>
<protein>
    <submittedName>
        <fullName evidence="2">Spore coat protein, CotS family</fullName>
    </submittedName>
</protein>
<dbReference type="InterPro" id="IPR002575">
    <property type="entry name" value="Aminoglycoside_PTrfase"/>
</dbReference>
<dbReference type="PROSITE" id="PS00109">
    <property type="entry name" value="PROTEIN_KINASE_TYR"/>
    <property type="match status" value="1"/>
</dbReference>
<keyword evidence="2" id="KW-0167">Capsid protein</keyword>
<dbReference type="Gene3D" id="3.90.1200.10">
    <property type="match status" value="1"/>
</dbReference>
<reference evidence="2 3" key="1">
    <citation type="submission" date="2016-10" db="EMBL/GenBank/DDBJ databases">
        <authorList>
            <person name="de Groot N.N."/>
        </authorList>
    </citation>
    <scope>NUCLEOTIDE SEQUENCE [LARGE SCALE GENOMIC DNA]</scope>
    <source>
        <strain evidence="2 3">DSM 45610</strain>
    </source>
</reference>
<sequence length="251" mass="29238">MPLIRTDGRQWLLSSWVEGKRTTYKNRKEITIVASMLGKFHALGRGLAVTDSGIHRQHLLHRVHSRFQSFSSLLHSLGKWQEDEYDLHHVASIFHTYGQEALGRLNQLPLAELCEWDRRTHSITHRDLASHNILLNKEDTPWLIDFETAAYDCQVGDIWQLLSRGLSEQQWNRSVAEEVLAAYEAHRPLTVLEKRILVTLLSFPNEFYREALGLILQKDGYGKNKTLPYLEQLARDIPCWRSFLKEIEVAW</sequence>
<organism evidence="2 3">
    <name type="scientific">Marininema mesophilum</name>
    <dbReference type="NCBI Taxonomy" id="1048340"/>
    <lineage>
        <taxon>Bacteria</taxon>
        <taxon>Bacillati</taxon>
        <taxon>Bacillota</taxon>
        <taxon>Bacilli</taxon>
        <taxon>Bacillales</taxon>
        <taxon>Thermoactinomycetaceae</taxon>
        <taxon>Marininema</taxon>
    </lineage>
</organism>
<dbReference type="PANTHER" id="PTHR39179">
    <property type="entry name" value="SPORE COAT PROTEIN I"/>
    <property type="match status" value="1"/>
</dbReference>
<dbReference type="Proteomes" id="UP000198534">
    <property type="component" value="Unassembled WGS sequence"/>
</dbReference>
<feature type="domain" description="Aminoglycoside phosphotransferase" evidence="1">
    <location>
        <begin position="8"/>
        <end position="186"/>
    </location>
</feature>
<evidence type="ECO:0000259" key="1">
    <source>
        <dbReference type="Pfam" id="PF01636"/>
    </source>
</evidence>
<accession>A0A1H2S9N7</accession>
<dbReference type="GO" id="GO:0004672">
    <property type="term" value="F:protein kinase activity"/>
    <property type="evidence" value="ECO:0007669"/>
    <property type="project" value="InterPro"/>
</dbReference>
<keyword evidence="2" id="KW-0946">Virion</keyword>
<dbReference type="SUPFAM" id="SSF56112">
    <property type="entry name" value="Protein kinase-like (PK-like)"/>
    <property type="match status" value="1"/>
</dbReference>
<dbReference type="AlphaFoldDB" id="A0A1H2S9N7"/>
<dbReference type="Pfam" id="PF01636">
    <property type="entry name" value="APH"/>
    <property type="match status" value="1"/>
</dbReference>
<gene>
    <name evidence="2" type="ORF">SAMN05444487_102147</name>
</gene>
<dbReference type="EMBL" id="FNNQ01000002">
    <property type="protein sequence ID" value="SDW28353.1"/>
    <property type="molecule type" value="Genomic_DNA"/>
</dbReference>
<dbReference type="InterPro" id="IPR047175">
    <property type="entry name" value="CotS-like"/>
</dbReference>
<evidence type="ECO:0000313" key="3">
    <source>
        <dbReference type="Proteomes" id="UP000198534"/>
    </source>
</evidence>
<keyword evidence="3" id="KW-1185">Reference proteome</keyword>
<proteinExistence type="predicted"/>
<dbReference type="GO" id="GO:0042601">
    <property type="term" value="C:endospore-forming forespore"/>
    <property type="evidence" value="ECO:0007669"/>
    <property type="project" value="TreeGrafter"/>
</dbReference>
<evidence type="ECO:0000313" key="2">
    <source>
        <dbReference type="EMBL" id="SDW28353.1"/>
    </source>
</evidence>
<name>A0A1H2S9N7_9BACL</name>